<dbReference type="Proteomes" id="UP001144313">
    <property type="component" value="Unassembled WGS sequence"/>
</dbReference>
<dbReference type="AlphaFoldDB" id="A0A9W6G6N7"/>
<evidence type="ECO:0000256" key="1">
    <source>
        <dbReference type="SAM" id="Phobius"/>
    </source>
</evidence>
<organism evidence="2 3">
    <name type="scientific">Glycomyces algeriensis</name>
    <dbReference type="NCBI Taxonomy" id="256037"/>
    <lineage>
        <taxon>Bacteria</taxon>
        <taxon>Bacillati</taxon>
        <taxon>Actinomycetota</taxon>
        <taxon>Actinomycetes</taxon>
        <taxon>Glycomycetales</taxon>
        <taxon>Glycomycetaceae</taxon>
        <taxon>Glycomyces</taxon>
    </lineage>
</organism>
<reference evidence="2" key="1">
    <citation type="submission" date="2022-12" db="EMBL/GenBank/DDBJ databases">
        <title>Reference genome sequencing for broad-spectrum identification of bacterial and archaeal isolates by mass spectrometry.</title>
        <authorList>
            <person name="Sekiguchi Y."/>
            <person name="Tourlousse D.M."/>
        </authorList>
    </citation>
    <scope>NUCLEOTIDE SEQUENCE</scope>
    <source>
        <strain evidence="2">LLR39Z86</strain>
    </source>
</reference>
<sequence length="161" mass="17529">MHDFDNDGVQDDSPQVFMGPHALERQRTHGSVDEPGLVVARNSPVLHGFVAAVTLAVAVLLFLGAMPGEERKLVYQGEIVSTTDLCEATGTDGETVTRACSELGTWEVYPTGWSTVPVVVALALAAGAGFEVYQLPKLISSRRQRRQDAVGRMVERDFKRM</sequence>
<protein>
    <submittedName>
        <fullName evidence="2">Uncharacterized protein</fullName>
    </submittedName>
</protein>
<proteinExistence type="predicted"/>
<evidence type="ECO:0000313" key="2">
    <source>
        <dbReference type="EMBL" id="GLI41332.1"/>
    </source>
</evidence>
<evidence type="ECO:0000313" key="3">
    <source>
        <dbReference type="Proteomes" id="UP001144313"/>
    </source>
</evidence>
<keyword evidence="3" id="KW-1185">Reference proteome</keyword>
<keyword evidence="1" id="KW-0472">Membrane</keyword>
<keyword evidence="1" id="KW-1133">Transmembrane helix</keyword>
<name>A0A9W6G6N7_9ACTN</name>
<accession>A0A9W6G6N7</accession>
<gene>
    <name evidence="2" type="ORF">GALLR39Z86_11820</name>
</gene>
<feature type="transmembrane region" description="Helical" evidence="1">
    <location>
        <begin position="116"/>
        <end position="136"/>
    </location>
</feature>
<comment type="caution">
    <text evidence="2">The sequence shown here is derived from an EMBL/GenBank/DDBJ whole genome shotgun (WGS) entry which is preliminary data.</text>
</comment>
<dbReference type="EMBL" id="BSDT01000001">
    <property type="protein sequence ID" value="GLI41332.1"/>
    <property type="molecule type" value="Genomic_DNA"/>
</dbReference>
<keyword evidence="1" id="KW-0812">Transmembrane</keyword>
<feature type="transmembrane region" description="Helical" evidence="1">
    <location>
        <begin position="45"/>
        <end position="66"/>
    </location>
</feature>